<accession>A0A6N4V913</accession>
<proteinExistence type="predicted"/>
<keyword evidence="2" id="KW-1185">Reference proteome</keyword>
<evidence type="ECO:0000313" key="1">
    <source>
        <dbReference type="EMBL" id="BBX50573.1"/>
    </source>
</evidence>
<dbReference type="EMBL" id="AP022570">
    <property type="protein sequence ID" value="BBX50573.1"/>
    <property type="molecule type" value="Genomic_DNA"/>
</dbReference>
<protein>
    <submittedName>
        <fullName evidence="1">Uncharacterized protein</fullName>
    </submittedName>
</protein>
<evidence type="ECO:0000313" key="2">
    <source>
        <dbReference type="Proteomes" id="UP000466785"/>
    </source>
</evidence>
<name>A0A6N4V913_9MYCO</name>
<organism evidence="1 2">
    <name type="scientific">Mycolicibacterium poriferae</name>
    <dbReference type="NCBI Taxonomy" id="39694"/>
    <lineage>
        <taxon>Bacteria</taxon>
        <taxon>Bacillati</taxon>
        <taxon>Actinomycetota</taxon>
        <taxon>Actinomycetes</taxon>
        <taxon>Mycobacteriales</taxon>
        <taxon>Mycobacteriaceae</taxon>
        <taxon>Mycolicibacterium</taxon>
    </lineage>
</organism>
<gene>
    <name evidence="1" type="ORF">MPOR_15990</name>
</gene>
<dbReference type="AlphaFoldDB" id="A0A6N4V913"/>
<dbReference type="Proteomes" id="UP000466785">
    <property type="component" value="Chromosome"/>
</dbReference>
<reference evidence="1 2" key="1">
    <citation type="journal article" date="2019" name="Emerg. Microbes Infect.">
        <title>Comprehensive subspecies identification of 175 nontuberculous mycobacteria species based on 7547 genomic profiles.</title>
        <authorList>
            <person name="Matsumoto Y."/>
            <person name="Kinjo T."/>
            <person name="Motooka D."/>
            <person name="Nabeya D."/>
            <person name="Jung N."/>
            <person name="Uechi K."/>
            <person name="Horii T."/>
            <person name="Iida T."/>
            <person name="Fujita J."/>
            <person name="Nakamura S."/>
        </authorList>
    </citation>
    <scope>NUCLEOTIDE SEQUENCE [LARGE SCALE GENOMIC DNA]</scope>
    <source>
        <strain evidence="1 2">JCM 12603</strain>
    </source>
</reference>
<sequence length="82" mass="8070">MGAADTPPSAGGWLIATGEISKAVRVTAASNLITVATHTFIAGQRNGNGACANPKGSIVTQSSGSCAYAKAPAAIRRTGAAR</sequence>
<dbReference type="KEGG" id="mpof:MPOR_15990"/>